<dbReference type="EMBL" id="LAZR01066177">
    <property type="protein sequence ID" value="KKK54090.1"/>
    <property type="molecule type" value="Genomic_DNA"/>
</dbReference>
<evidence type="ECO:0000313" key="1">
    <source>
        <dbReference type="EMBL" id="KKK54090.1"/>
    </source>
</evidence>
<name>A0A0F8WZY2_9ZZZZ</name>
<feature type="non-terminal residue" evidence="1">
    <location>
        <position position="1"/>
    </location>
</feature>
<dbReference type="AlphaFoldDB" id="A0A0F8WZY2"/>
<sequence length="47" mass="5362">RVEKLFEALEDLRNVVHGDICQQWETCIEQCVSAKAALDEAQEEEGK</sequence>
<protein>
    <submittedName>
        <fullName evidence="1">Uncharacterized protein</fullName>
    </submittedName>
</protein>
<proteinExistence type="predicted"/>
<reference evidence="1" key="1">
    <citation type="journal article" date="2015" name="Nature">
        <title>Complex archaea that bridge the gap between prokaryotes and eukaryotes.</title>
        <authorList>
            <person name="Spang A."/>
            <person name="Saw J.H."/>
            <person name="Jorgensen S.L."/>
            <person name="Zaremba-Niedzwiedzka K."/>
            <person name="Martijn J."/>
            <person name="Lind A.E."/>
            <person name="van Eijk R."/>
            <person name="Schleper C."/>
            <person name="Guy L."/>
            <person name="Ettema T.J."/>
        </authorList>
    </citation>
    <scope>NUCLEOTIDE SEQUENCE</scope>
</reference>
<organism evidence="1">
    <name type="scientific">marine sediment metagenome</name>
    <dbReference type="NCBI Taxonomy" id="412755"/>
    <lineage>
        <taxon>unclassified sequences</taxon>
        <taxon>metagenomes</taxon>
        <taxon>ecological metagenomes</taxon>
    </lineage>
</organism>
<accession>A0A0F8WZY2</accession>
<comment type="caution">
    <text evidence="1">The sequence shown here is derived from an EMBL/GenBank/DDBJ whole genome shotgun (WGS) entry which is preliminary data.</text>
</comment>
<gene>
    <name evidence="1" type="ORF">LCGC14_3088220</name>
</gene>